<sequence>MEISGFMKHPWIGRRVLKTGLAVCLTTAICMAFNLSPTFAVISAIVTTEPTAADSLKKGLIRLPAAALGAFFAVLSAYFFGQTPITYAIVSMITIAVCARLRLDAGTLVATLTAVAMIPSTTDHLFADYVSRVAGTSLGIMISTFVNFMILPPKFGPILMNKVEKMFAMLSSELKLVTTKVVDFEKEETMTSYRTLHHHLSETYKLTTFQHDEWKYRKSSSSEKRSFTYLHRKLDYVYKALAHLGKIGQIRLKKPLSVKERQLVLSFLVSLTNILQDPLHQIHTEHYALARQLEDAMHKKKDATEPIHRLLSELISLHDLTVELEQCTADERRFSLEERAYPSYIFLERLRPSD</sequence>
<dbReference type="InterPro" id="IPR010343">
    <property type="entry name" value="ArAE_1"/>
</dbReference>
<protein>
    <recommendedName>
        <fullName evidence="8">Aromatic acid exporter family member 1</fullName>
    </recommendedName>
</protein>
<accession>A0A4Y7WZA6</accession>
<evidence type="ECO:0000256" key="4">
    <source>
        <dbReference type="ARBA" id="ARBA00022989"/>
    </source>
</evidence>
<evidence type="ECO:0000256" key="1">
    <source>
        <dbReference type="ARBA" id="ARBA00004651"/>
    </source>
</evidence>
<evidence type="ECO:0000256" key="3">
    <source>
        <dbReference type="ARBA" id="ARBA00022692"/>
    </source>
</evidence>
<feature type="transmembrane region" description="Helical" evidence="6">
    <location>
        <begin position="20"/>
        <end position="47"/>
    </location>
</feature>
<comment type="subcellular location">
    <subcellularLocation>
        <location evidence="1">Cell membrane</location>
        <topology evidence="1">Multi-pass membrane protein</topology>
    </subcellularLocation>
</comment>
<dbReference type="OMA" id="HIGKICH"/>
<feature type="transmembrane region" description="Helical" evidence="6">
    <location>
        <begin position="108"/>
        <end position="127"/>
    </location>
</feature>
<dbReference type="SMR" id="A0A0M0KIF3"/>
<gene>
    <name evidence="7" type="ORF">AMD02_06840</name>
</gene>
<evidence type="ECO:0000256" key="2">
    <source>
        <dbReference type="ARBA" id="ARBA00022475"/>
    </source>
</evidence>
<dbReference type="Pfam" id="PF06081">
    <property type="entry name" value="ArAE_1"/>
    <property type="match status" value="1"/>
</dbReference>
<feature type="transmembrane region" description="Helical" evidence="6">
    <location>
        <begin position="133"/>
        <end position="151"/>
    </location>
</feature>
<dbReference type="EMBL" id="LILD01000001">
    <property type="protein sequence ID" value="KOO38605.1"/>
    <property type="molecule type" value="Genomic_DNA"/>
</dbReference>
<evidence type="ECO:0000256" key="6">
    <source>
        <dbReference type="SAM" id="Phobius"/>
    </source>
</evidence>
<accession>A0A0M0KIF3</accession>
<comment type="caution">
    <text evidence="7">The sequence shown here is derived from an EMBL/GenBank/DDBJ whole genome shotgun (WGS) entry which is preliminary data.</text>
</comment>
<keyword evidence="2" id="KW-1003">Cell membrane</keyword>
<keyword evidence="5 6" id="KW-0472">Membrane</keyword>
<dbReference type="GO" id="GO:0005886">
    <property type="term" value="C:plasma membrane"/>
    <property type="evidence" value="ECO:0007669"/>
    <property type="project" value="UniProtKB-SubCell"/>
</dbReference>
<organism evidence="7">
    <name type="scientific">Halalkalibacterium halodurans</name>
    <name type="common">Bacillus halodurans</name>
    <dbReference type="NCBI Taxonomy" id="86665"/>
    <lineage>
        <taxon>Bacteria</taxon>
        <taxon>Bacillati</taxon>
        <taxon>Bacillota</taxon>
        <taxon>Bacilli</taxon>
        <taxon>Bacillales</taxon>
        <taxon>Bacillaceae</taxon>
        <taxon>Halalkalibacterium (ex Joshi et al. 2022)</taxon>
    </lineage>
</organism>
<reference evidence="7" key="1">
    <citation type="submission" date="2015-08" db="EMBL/GenBank/DDBJ databases">
        <title>Complete DNA Sequence of Pseudomonas syringae pv. actinidiae, the Causal Agent of Kiwifruit Canker Disease.</title>
        <authorList>
            <person name="Rikkerink E.H.A."/>
            <person name="Fineran P.C."/>
        </authorList>
    </citation>
    <scope>NUCLEOTIDE SEQUENCE</scope>
    <source>
        <strain evidence="7">DSM 13666</strain>
    </source>
</reference>
<evidence type="ECO:0000256" key="5">
    <source>
        <dbReference type="ARBA" id="ARBA00023136"/>
    </source>
</evidence>
<keyword evidence="4 6" id="KW-1133">Transmembrane helix</keyword>
<feature type="transmembrane region" description="Helical" evidence="6">
    <location>
        <begin position="59"/>
        <end position="79"/>
    </location>
</feature>
<proteinExistence type="predicted"/>
<evidence type="ECO:0008006" key="8">
    <source>
        <dbReference type="Google" id="ProtNLM"/>
    </source>
</evidence>
<evidence type="ECO:0000313" key="7">
    <source>
        <dbReference type="EMBL" id="KOO38605.1"/>
    </source>
</evidence>
<keyword evidence="3 6" id="KW-0812">Transmembrane</keyword>
<dbReference type="PATRIC" id="fig|136160.3.peg.1681"/>
<dbReference type="AlphaFoldDB" id="A0A0M0KIF3"/>
<name>A0A0M0KIF3_ALKHA</name>